<accession>A0ABX1NKA0</accession>
<keyword evidence="1" id="KW-1133">Transmembrane helix</keyword>
<feature type="domain" description="FHA" evidence="2">
    <location>
        <begin position="41"/>
        <end position="93"/>
    </location>
</feature>
<evidence type="ECO:0000259" key="2">
    <source>
        <dbReference type="PROSITE" id="PS50006"/>
    </source>
</evidence>
<dbReference type="PROSITE" id="PS50006">
    <property type="entry name" value="FHA_DOMAIN"/>
    <property type="match status" value="2"/>
</dbReference>
<dbReference type="Pfam" id="PF00498">
    <property type="entry name" value="FHA"/>
    <property type="match status" value="2"/>
</dbReference>
<dbReference type="CDD" id="cd00060">
    <property type="entry name" value="FHA"/>
    <property type="match status" value="2"/>
</dbReference>
<protein>
    <submittedName>
        <fullName evidence="3">FHA domain-containing protein</fullName>
    </submittedName>
</protein>
<name>A0ABX1NKA0_9RHOO</name>
<dbReference type="RefSeq" id="WP_169142359.1">
    <property type="nucleotide sequence ID" value="NZ_WTVS01000053.1"/>
</dbReference>
<dbReference type="EMBL" id="WTVS01000053">
    <property type="protein sequence ID" value="NMF99766.1"/>
    <property type="molecule type" value="Genomic_DNA"/>
</dbReference>
<comment type="caution">
    <text evidence="3">The sequence shown here is derived from an EMBL/GenBank/DDBJ whole genome shotgun (WGS) entry which is preliminary data.</text>
</comment>
<dbReference type="PANTHER" id="PTHR23308">
    <property type="entry name" value="NUCLEAR INHIBITOR OF PROTEIN PHOSPHATASE-1"/>
    <property type="match status" value="1"/>
</dbReference>
<dbReference type="Proteomes" id="UP000634522">
    <property type="component" value="Unassembled WGS sequence"/>
</dbReference>
<dbReference type="InterPro" id="IPR050923">
    <property type="entry name" value="Cell_Proc_Reg/RNA_Proc"/>
</dbReference>
<organism evidence="3 4">
    <name type="scientific">Aromatoleum toluolicum</name>
    <dbReference type="NCBI Taxonomy" id="90060"/>
    <lineage>
        <taxon>Bacteria</taxon>
        <taxon>Pseudomonadati</taxon>
        <taxon>Pseudomonadota</taxon>
        <taxon>Betaproteobacteria</taxon>
        <taxon>Rhodocyclales</taxon>
        <taxon>Rhodocyclaceae</taxon>
        <taxon>Aromatoleum</taxon>
    </lineage>
</organism>
<evidence type="ECO:0000313" key="3">
    <source>
        <dbReference type="EMBL" id="NMF99766.1"/>
    </source>
</evidence>
<keyword evidence="1" id="KW-0472">Membrane</keyword>
<keyword evidence="1" id="KW-0812">Transmembrane</keyword>
<proteinExistence type="predicted"/>
<sequence>MTADEAFSAAMQAMAEQEFDVRLKPRSHPELGEILIEENLFAIGRNESPFASYDRELIAELSRRHARIFWEGGALYVADLGSKNGTSVNGVAVQEKPCRLYDRDEIGLGGTLTYRVKIAPRTTKPRRAGALLSLTLTPVRDDLGLQPIVIARFPFLVSKADEVFARYKEASPHQVNYVSRRHAHIFLKSNAPFVEDLGSTNGTFVDGKRLDEHAVELREGTVLGFAGSHFVYTVSLQREPETDPTLTTFSPVDAVAADPHANADRTTFVAAADSFLDIFCNDPGAPQDELNNDDARAEEAPPQVVERERSRAAILVRELGKAFAGGDREAKQRALRWGIPGLVLLVAIAVGVYFIGSTEREIRDLIADGAYAQALAAADEYLARNPDDAALEALGTEALLKAKLPAWIESLQAGGFDRATAVLADMKTGATHNTDAQALLGELEWIAALEQFVRERRGADAPIRMYADEERIRSLLQRWNDDAKGHQRALALIGAHVPAFKDVYAEALTHLRRLESDESVYLAAIERLNASITEELAQDRPEALDAVLNEYADKYPRLAGIDALREDLRQYVALDGAMSAGKLGPLVAVLDKLKFATPPFQEQFAKLGASRLPSADLLRHYRTASAAWREGKADQAFAALQQVSTGPWADVVARQLEHRKAVQQQFTELQQVRGSKGYDERLLAFYSSLDTDEDSWFVRATEADVRVYREKALGRANELLNQAQGMWRQYRSNGGIGGEHRLESGISGAFRSQARLLSEAHTDMQQAMRIYQLLNAADAAKWSALADEIDTETELQRRSLRDLHMVLEPGLLKAKLALIGGRSDEERKSPQ</sequence>
<evidence type="ECO:0000256" key="1">
    <source>
        <dbReference type="SAM" id="Phobius"/>
    </source>
</evidence>
<dbReference type="InterPro" id="IPR008984">
    <property type="entry name" value="SMAD_FHA_dom_sf"/>
</dbReference>
<dbReference type="InterPro" id="IPR000253">
    <property type="entry name" value="FHA_dom"/>
</dbReference>
<gene>
    <name evidence="3" type="ORF">GPA27_20520</name>
</gene>
<evidence type="ECO:0000313" key="4">
    <source>
        <dbReference type="Proteomes" id="UP000634522"/>
    </source>
</evidence>
<feature type="transmembrane region" description="Helical" evidence="1">
    <location>
        <begin position="337"/>
        <end position="356"/>
    </location>
</feature>
<dbReference type="SMART" id="SM00240">
    <property type="entry name" value="FHA"/>
    <property type="match status" value="2"/>
</dbReference>
<feature type="domain" description="FHA" evidence="2">
    <location>
        <begin position="148"/>
        <end position="210"/>
    </location>
</feature>
<keyword evidence="4" id="KW-1185">Reference proteome</keyword>
<reference evidence="3 4" key="1">
    <citation type="submission" date="2019-12" db="EMBL/GenBank/DDBJ databases">
        <title>Comparative genomics gives insights into the taxonomy of the Azoarcus-Aromatoleum group and reveals separate origins of nif in the plant-associated Azoarcus and non-plant-associated Aromatoleum sub-groups.</title>
        <authorList>
            <person name="Lafos M."/>
            <person name="Maluk M."/>
            <person name="Batista M."/>
            <person name="Junghare M."/>
            <person name="Carmona M."/>
            <person name="Faoro H."/>
            <person name="Cruz L.M."/>
            <person name="Battistoni F."/>
            <person name="De Souza E."/>
            <person name="Pedrosa F."/>
            <person name="Chen W.-M."/>
            <person name="Poole P.S."/>
            <person name="Dixon R.A."/>
            <person name="James E.K."/>
        </authorList>
    </citation>
    <scope>NUCLEOTIDE SEQUENCE [LARGE SCALE GENOMIC DNA]</scope>
    <source>
        <strain evidence="3 4">T</strain>
    </source>
</reference>
<dbReference type="Gene3D" id="2.60.200.20">
    <property type="match status" value="2"/>
</dbReference>
<dbReference type="SUPFAM" id="SSF49879">
    <property type="entry name" value="SMAD/FHA domain"/>
    <property type="match status" value="2"/>
</dbReference>